<dbReference type="EMBL" id="JARKIB010000046">
    <property type="protein sequence ID" value="KAJ7756614.1"/>
    <property type="molecule type" value="Genomic_DNA"/>
</dbReference>
<accession>A0AAD7J4L4</accession>
<evidence type="ECO:0000259" key="7">
    <source>
        <dbReference type="Pfam" id="PF06886"/>
    </source>
</evidence>
<evidence type="ECO:0000256" key="6">
    <source>
        <dbReference type="SAM" id="MobiDB-lite"/>
    </source>
</evidence>
<feature type="compositionally biased region" description="Low complexity" evidence="6">
    <location>
        <begin position="144"/>
        <end position="158"/>
    </location>
</feature>
<dbReference type="Proteomes" id="UP001215598">
    <property type="component" value="Unassembled WGS sequence"/>
</dbReference>
<feature type="compositionally biased region" description="Polar residues" evidence="6">
    <location>
        <begin position="220"/>
        <end position="236"/>
    </location>
</feature>
<gene>
    <name evidence="8" type="ORF">B0H16DRAFT_687608</name>
</gene>
<comment type="similarity">
    <text evidence="2">Belongs to the TPX2 family.</text>
</comment>
<evidence type="ECO:0000256" key="3">
    <source>
        <dbReference type="ARBA" id="ARBA00022490"/>
    </source>
</evidence>
<organism evidence="8 9">
    <name type="scientific">Mycena metata</name>
    <dbReference type="NCBI Taxonomy" id="1033252"/>
    <lineage>
        <taxon>Eukaryota</taxon>
        <taxon>Fungi</taxon>
        <taxon>Dikarya</taxon>
        <taxon>Basidiomycota</taxon>
        <taxon>Agaricomycotina</taxon>
        <taxon>Agaricomycetes</taxon>
        <taxon>Agaricomycetidae</taxon>
        <taxon>Agaricales</taxon>
        <taxon>Marasmiineae</taxon>
        <taxon>Mycenaceae</taxon>
        <taxon>Mycena</taxon>
    </lineage>
</organism>
<proteinExistence type="inferred from homology"/>
<reference evidence="8" key="1">
    <citation type="submission" date="2023-03" db="EMBL/GenBank/DDBJ databases">
        <title>Massive genome expansion in bonnet fungi (Mycena s.s.) driven by repeated elements and novel gene families across ecological guilds.</title>
        <authorList>
            <consortium name="Lawrence Berkeley National Laboratory"/>
            <person name="Harder C.B."/>
            <person name="Miyauchi S."/>
            <person name="Viragh M."/>
            <person name="Kuo A."/>
            <person name="Thoen E."/>
            <person name="Andreopoulos B."/>
            <person name="Lu D."/>
            <person name="Skrede I."/>
            <person name="Drula E."/>
            <person name="Henrissat B."/>
            <person name="Morin E."/>
            <person name="Kohler A."/>
            <person name="Barry K."/>
            <person name="LaButti K."/>
            <person name="Morin E."/>
            <person name="Salamov A."/>
            <person name="Lipzen A."/>
            <person name="Mereny Z."/>
            <person name="Hegedus B."/>
            <person name="Baldrian P."/>
            <person name="Stursova M."/>
            <person name="Weitz H."/>
            <person name="Taylor A."/>
            <person name="Grigoriev I.V."/>
            <person name="Nagy L.G."/>
            <person name="Martin F."/>
            <person name="Kauserud H."/>
        </authorList>
    </citation>
    <scope>NUCLEOTIDE SEQUENCE</scope>
    <source>
        <strain evidence="8">CBHHK182m</strain>
    </source>
</reference>
<dbReference type="AlphaFoldDB" id="A0AAD7J4L4"/>
<dbReference type="Pfam" id="PF06886">
    <property type="entry name" value="TPX2"/>
    <property type="match status" value="1"/>
</dbReference>
<feature type="domain" description="TPX2 C-terminal" evidence="7">
    <location>
        <begin position="331"/>
        <end position="398"/>
    </location>
</feature>
<comment type="caution">
    <text evidence="8">The sequence shown here is derived from an EMBL/GenBank/DDBJ whole genome shotgun (WGS) entry which is preliminary data.</text>
</comment>
<keyword evidence="4" id="KW-0206">Cytoskeleton</keyword>
<sequence>MYGEQMMASFPPSDSDDTPQTAAKTPVESHEMVVEPCVSGAELLIGAGDACNAVSETVLSDGQITETDNRMVVDSEPHTPSLPESELGLVASHDGLVSPPGTATNLHARDDPLTLSQLSPRKIGGAISDGEGNTEKTQRSGAVSPMRPSAKRPASAAPVDPMVRSKKRAPAAPRVPSIEATRPARGRGGRTVSAPSQVRRQPTRKARDAPAQAMLPPPANSTRARIASASTNSAPSIKNKREKLPIMASSSSGKNPGPRNTTVPVEFNFQGGARVSNSDSGVQLGGVDGGETQARPKGYTIPDFKAMHASQAAQSALRRSQLAPTVPVPIAFNTDMRAKERELFDERLREREREMEAAREVQRREREEEEAKELRELRKRAIPKAHEVPEWYKEAPRKNHGAGQ</sequence>
<feature type="region of interest" description="Disordered" evidence="6">
    <location>
        <begin position="1"/>
        <end position="29"/>
    </location>
</feature>
<dbReference type="GO" id="GO:0005856">
    <property type="term" value="C:cytoskeleton"/>
    <property type="evidence" value="ECO:0007669"/>
    <property type="project" value="UniProtKB-SubCell"/>
</dbReference>
<dbReference type="InterPro" id="IPR027329">
    <property type="entry name" value="TPX2_C"/>
</dbReference>
<keyword evidence="5" id="KW-0175">Coiled coil</keyword>
<feature type="region of interest" description="Disordered" evidence="6">
    <location>
        <begin position="101"/>
        <end position="298"/>
    </location>
</feature>
<feature type="compositionally biased region" description="Polar residues" evidence="6">
    <location>
        <begin position="248"/>
        <end position="263"/>
    </location>
</feature>
<keyword evidence="9" id="KW-1185">Reference proteome</keyword>
<comment type="subcellular location">
    <subcellularLocation>
        <location evidence="1">Cytoplasm</location>
        <location evidence="1">Cytoskeleton</location>
    </subcellularLocation>
</comment>
<keyword evidence="3" id="KW-0963">Cytoplasm</keyword>
<name>A0AAD7J4L4_9AGAR</name>
<evidence type="ECO:0000313" key="8">
    <source>
        <dbReference type="EMBL" id="KAJ7756614.1"/>
    </source>
</evidence>
<evidence type="ECO:0000256" key="2">
    <source>
        <dbReference type="ARBA" id="ARBA00005885"/>
    </source>
</evidence>
<protein>
    <recommendedName>
        <fullName evidence="7">TPX2 C-terminal domain-containing protein</fullName>
    </recommendedName>
</protein>
<evidence type="ECO:0000256" key="1">
    <source>
        <dbReference type="ARBA" id="ARBA00004245"/>
    </source>
</evidence>
<feature type="coiled-coil region" evidence="5">
    <location>
        <begin position="341"/>
        <end position="377"/>
    </location>
</feature>
<evidence type="ECO:0000256" key="4">
    <source>
        <dbReference type="ARBA" id="ARBA00023212"/>
    </source>
</evidence>
<evidence type="ECO:0000256" key="5">
    <source>
        <dbReference type="SAM" id="Coils"/>
    </source>
</evidence>
<evidence type="ECO:0000313" key="9">
    <source>
        <dbReference type="Proteomes" id="UP001215598"/>
    </source>
</evidence>